<dbReference type="PANTHER" id="PTHR42760">
    <property type="entry name" value="SHORT-CHAIN DEHYDROGENASES/REDUCTASES FAMILY MEMBER"/>
    <property type="match status" value="1"/>
</dbReference>
<dbReference type="InterPro" id="IPR002347">
    <property type="entry name" value="SDR_fam"/>
</dbReference>
<comment type="caution">
    <text evidence="3">The sequence shown here is derived from an EMBL/GenBank/DDBJ whole genome shotgun (WGS) entry which is preliminary data.</text>
</comment>
<dbReference type="SUPFAM" id="SSF51735">
    <property type="entry name" value="NAD(P)-binding Rossmann-fold domains"/>
    <property type="match status" value="1"/>
</dbReference>
<accession>A0A7Y2JZ07</accession>
<dbReference type="PRINTS" id="PR00080">
    <property type="entry name" value="SDRFAMILY"/>
</dbReference>
<proteinExistence type="inferred from homology"/>
<dbReference type="RefSeq" id="WP_171084379.1">
    <property type="nucleotide sequence ID" value="NZ_JABAIV010000003.1"/>
</dbReference>
<dbReference type="InterPro" id="IPR020904">
    <property type="entry name" value="Sc_DH/Rdtase_CS"/>
</dbReference>
<sequence>MSGAAFAGKHALVTGGTKGMGEAIVRLLAARGASVITAARSLPQDPIATVRYLEADVGTQEGAAHVAEVVGREFGHLDYLVNNVGGSSAPSGGALALSDAMWESALQVNLMSAVRLDRAFLPAMLERGSGAIVHITSIQRRLPLFESTVAYAAAKAALANYSKSLANEFGPRGIRVNSVAPGFIETMAAHALVKRMAAHRDGSEDEARQQLMDSLGGIPIGRPGRPEEVAELVAFLLSPLAASIHGAELVIDGGTIPTV</sequence>
<reference evidence="3 4" key="1">
    <citation type="submission" date="2020-04" db="EMBL/GenBank/DDBJ databases">
        <title>Massilia sp. nov., a cold adapted bacteria isolated from Arctic soil.</title>
        <authorList>
            <person name="Son J."/>
            <person name="Ka J.-O."/>
        </authorList>
    </citation>
    <scope>NUCLEOTIDE SEQUENCE [LARGE SCALE GENOMIC DNA]</scope>
    <source>
        <strain evidence="3 4">ML15P13</strain>
    </source>
</reference>
<keyword evidence="2" id="KW-0560">Oxidoreductase</keyword>
<dbReference type="PANTHER" id="PTHR42760:SF133">
    <property type="entry name" value="3-OXOACYL-[ACYL-CARRIER-PROTEIN] REDUCTASE"/>
    <property type="match status" value="1"/>
</dbReference>
<dbReference type="Proteomes" id="UP000533905">
    <property type="component" value="Unassembled WGS sequence"/>
</dbReference>
<dbReference type="AlphaFoldDB" id="A0A7Y2JZ07"/>
<dbReference type="NCBIfam" id="NF005095">
    <property type="entry name" value="PRK06523.1"/>
    <property type="match status" value="1"/>
</dbReference>
<evidence type="ECO:0000256" key="2">
    <source>
        <dbReference type="ARBA" id="ARBA00023002"/>
    </source>
</evidence>
<gene>
    <name evidence="3" type="ORF">HGB41_11610</name>
</gene>
<dbReference type="GO" id="GO:0016616">
    <property type="term" value="F:oxidoreductase activity, acting on the CH-OH group of donors, NAD or NADP as acceptor"/>
    <property type="evidence" value="ECO:0007669"/>
    <property type="project" value="TreeGrafter"/>
</dbReference>
<evidence type="ECO:0000313" key="4">
    <source>
        <dbReference type="Proteomes" id="UP000533905"/>
    </source>
</evidence>
<comment type="similarity">
    <text evidence="1">Belongs to the short-chain dehydrogenases/reductases (SDR) family.</text>
</comment>
<dbReference type="FunFam" id="3.40.50.720:FF:000084">
    <property type="entry name" value="Short-chain dehydrogenase reductase"/>
    <property type="match status" value="1"/>
</dbReference>
<dbReference type="PROSITE" id="PS00061">
    <property type="entry name" value="ADH_SHORT"/>
    <property type="match status" value="1"/>
</dbReference>
<keyword evidence="4" id="KW-1185">Reference proteome</keyword>
<dbReference type="Gene3D" id="3.40.50.720">
    <property type="entry name" value="NAD(P)-binding Rossmann-like Domain"/>
    <property type="match status" value="1"/>
</dbReference>
<protein>
    <submittedName>
        <fullName evidence="3">SDR family oxidoreductase</fullName>
    </submittedName>
</protein>
<organism evidence="3 4">
    <name type="scientific">Telluria aromaticivorans</name>
    <dbReference type="NCBI Taxonomy" id="2725995"/>
    <lineage>
        <taxon>Bacteria</taxon>
        <taxon>Pseudomonadati</taxon>
        <taxon>Pseudomonadota</taxon>
        <taxon>Betaproteobacteria</taxon>
        <taxon>Burkholderiales</taxon>
        <taxon>Oxalobacteraceae</taxon>
        <taxon>Telluria group</taxon>
        <taxon>Telluria</taxon>
    </lineage>
</organism>
<evidence type="ECO:0000256" key="1">
    <source>
        <dbReference type="ARBA" id="ARBA00006484"/>
    </source>
</evidence>
<evidence type="ECO:0000313" key="3">
    <source>
        <dbReference type="EMBL" id="NNG23641.1"/>
    </source>
</evidence>
<dbReference type="InterPro" id="IPR036291">
    <property type="entry name" value="NAD(P)-bd_dom_sf"/>
</dbReference>
<name>A0A7Y2JZ07_9BURK</name>
<dbReference type="PRINTS" id="PR00081">
    <property type="entry name" value="GDHRDH"/>
</dbReference>
<dbReference type="EMBL" id="JABAIV010000003">
    <property type="protein sequence ID" value="NNG23641.1"/>
    <property type="molecule type" value="Genomic_DNA"/>
</dbReference>
<dbReference type="Pfam" id="PF13561">
    <property type="entry name" value="adh_short_C2"/>
    <property type="match status" value="1"/>
</dbReference>